<comment type="caution">
    <text evidence="1">The sequence shown here is derived from an EMBL/GenBank/DDBJ whole genome shotgun (WGS) entry which is preliminary data.</text>
</comment>
<evidence type="ECO:0000313" key="1">
    <source>
        <dbReference type="EMBL" id="OTP78953.1"/>
    </source>
</evidence>
<accession>A0A242N5T4</accession>
<dbReference type="Proteomes" id="UP000195221">
    <property type="component" value="Unassembled WGS sequence"/>
</dbReference>
<dbReference type="AlphaFoldDB" id="A0A242N5T4"/>
<evidence type="ECO:0000313" key="2">
    <source>
        <dbReference type="Proteomes" id="UP000195221"/>
    </source>
</evidence>
<gene>
    <name evidence="1" type="ORF">PAMC26577_02710</name>
</gene>
<proteinExistence type="predicted"/>
<protein>
    <submittedName>
        <fullName evidence="1">Uncharacterized protein</fullName>
    </submittedName>
</protein>
<dbReference type="EMBL" id="NBTZ01000019">
    <property type="protein sequence ID" value="OTP78953.1"/>
    <property type="molecule type" value="Genomic_DNA"/>
</dbReference>
<sequence>MLRRFFITNNKGDGNRLADWPDSVPEGLHHRMMLAIRMPVPDNFITPAASASHAC</sequence>
<name>A0A242N5T4_CABSO</name>
<organism evidence="1 2">
    <name type="scientific">Caballeronia sordidicola</name>
    <name type="common">Burkholderia sordidicola</name>
    <dbReference type="NCBI Taxonomy" id="196367"/>
    <lineage>
        <taxon>Bacteria</taxon>
        <taxon>Pseudomonadati</taxon>
        <taxon>Pseudomonadota</taxon>
        <taxon>Betaproteobacteria</taxon>
        <taxon>Burkholderiales</taxon>
        <taxon>Burkholderiaceae</taxon>
        <taxon>Caballeronia</taxon>
    </lineage>
</organism>
<reference evidence="1 2" key="1">
    <citation type="submission" date="2017-03" db="EMBL/GenBank/DDBJ databases">
        <title>Genome analysis of strain PAMC 26577.</title>
        <authorList>
            <person name="Oh H.-M."/>
            <person name="Yang J.-A."/>
        </authorList>
    </citation>
    <scope>NUCLEOTIDE SEQUENCE [LARGE SCALE GENOMIC DNA]</scope>
    <source>
        <strain evidence="1 2">PAMC 26577</strain>
    </source>
</reference>